<dbReference type="RefSeq" id="WP_309482083.1">
    <property type="nucleotide sequence ID" value="NZ_CP133720.1"/>
</dbReference>
<evidence type="ECO:0000256" key="1">
    <source>
        <dbReference type="SAM" id="Phobius"/>
    </source>
</evidence>
<keyword evidence="1" id="KW-0472">Membrane</keyword>
<organism evidence="3 4">
    <name type="scientific">Undibacterium cyanobacteriorum</name>
    <dbReference type="NCBI Taxonomy" id="3073561"/>
    <lineage>
        <taxon>Bacteria</taxon>
        <taxon>Pseudomonadati</taxon>
        <taxon>Pseudomonadota</taxon>
        <taxon>Betaproteobacteria</taxon>
        <taxon>Burkholderiales</taxon>
        <taxon>Oxalobacteraceae</taxon>
        <taxon>Undibacterium</taxon>
    </lineage>
</organism>
<feature type="chain" id="PRO_5045937731" evidence="2">
    <location>
        <begin position="31"/>
        <end position="541"/>
    </location>
</feature>
<keyword evidence="1" id="KW-0812">Transmembrane</keyword>
<feature type="signal peptide" evidence="2">
    <location>
        <begin position="1"/>
        <end position="30"/>
    </location>
</feature>
<reference evidence="3" key="1">
    <citation type="submission" date="2023-09" db="EMBL/GenBank/DDBJ databases">
        <title>Undibacterium sp. 20NA77.5 isolated from freshwater.</title>
        <authorList>
            <person name="Le V."/>
            <person name="Ko S.-R."/>
            <person name="Ahn C.-Y."/>
            <person name="Oh H.-M."/>
        </authorList>
    </citation>
    <scope>NUCLEOTIDE SEQUENCE</scope>
    <source>
        <strain evidence="3">20NA77.5</strain>
    </source>
</reference>
<dbReference type="InterPro" id="IPR025060">
    <property type="entry name" value="DUF3999"/>
</dbReference>
<evidence type="ECO:0000313" key="3">
    <source>
        <dbReference type="EMBL" id="WMW80591.1"/>
    </source>
</evidence>
<keyword evidence="4" id="KW-1185">Reference proteome</keyword>
<gene>
    <name evidence="3" type="ORF">RF679_18420</name>
</gene>
<accession>A0ABY9RKM4</accession>
<protein>
    <submittedName>
        <fullName evidence="3">DUF3999 family protein</fullName>
    </submittedName>
</protein>
<proteinExistence type="predicted"/>
<evidence type="ECO:0000313" key="4">
    <source>
        <dbReference type="Proteomes" id="UP001181355"/>
    </source>
</evidence>
<sequence>MMPSLHHAGPSPVLQVSLGLSLLLSSTTFAATSTPVRQAQIQLPQSAPAQAQSSYHSVALPLEIYATAKDSHLSDVRVRNAAGEYLSYAWLGKSHQLEQPLKLLSQSVPIFPVARGTAESEAKNTGQFALEAASDGSLRWSTQANTLDAKTSNNSNKWIIDASALIRAAKAQGQQAQLVQLRLQVDPVYSGVAGFTVEASDDLQHWRPWGIHAQLVQLQHQNDRLEQTEFALPGLREPYLRLSWDQAKNVPQLLNAKIDAQYQEWSLGKLLWTAPISASRCEAKMCEYDLPPNLPIDSVRVRPQSNNVIAQVSLFGVYEQHMPERHHLRHSLNPLYVLRHQKRSPASSYEQEDFLNEAKLFRLQIKGETIESDAISSNGASYKKIRLRVAGNGAADMASLGTAPPQLEVGSIERQLVFLARGAEPFRIEWGGDEKRGAAMALAALMPPTNAVSISQAAQISQGARLVFSATASTSASTAASSTIASVAASTSASSVAAQSFKNWWLWLLMLAAVGVLGWMVWTSLASMDAAKSESKDQAPK</sequence>
<keyword evidence="2" id="KW-0732">Signal</keyword>
<name>A0ABY9RKM4_9BURK</name>
<dbReference type="Pfam" id="PF13163">
    <property type="entry name" value="DUF3999"/>
    <property type="match status" value="1"/>
</dbReference>
<feature type="transmembrane region" description="Helical" evidence="1">
    <location>
        <begin position="504"/>
        <end position="522"/>
    </location>
</feature>
<evidence type="ECO:0000256" key="2">
    <source>
        <dbReference type="SAM" id="SignalP"/>
    </source>
</evidence>
<keyword evidence="1" id="KW-1133">Transmembrane helix</keyword>
<dbReference type="Proteomes" id="UP001181355">
    <property type="component" value="Chromosome"/>
</dbReference>
<dbReference type="EMBL" id="CP133720">
    <property type="protein sequence ID" value="WMW80591.1"/>
    <property type="molecule type" value="Genomic_DNA"/>
</dbReference>